<dbReference type="AlphaFoldDB" id="A0AAE7B152"/>
<proteinExistence type="predicted"/>
<gene>
    <name evidence="1" type="ORF">HOO69_21360</name>
</gene>
<protein>
    <submittedName>
        <fullName evidence="1">Uncharacterized protein</fullName>
    </submittedName>
</protein>
<sequence>MLRIKLQKRILDLIKESDFTIDDFEIDFIGNKDNDPKELTTITFKHEQGFFFSIEENIRYKTEKINSTTTREGRFPRALESIDGRPKTVETREQTERLSTYDFRMSPGNELAVEILPVESLSRLDFSLERWLKNLSEDLSIERLVDTHSTQEQKQKVRDALAKHLEPYIDDRNARFNKDQISDISAKMEQLVTSFHDAKLLMENEISQLKVLVEEISKNLEKYKKGTWYETTLNRFSQWVTGVENVDKLIGTVIKLGEKIL</sequence>
<dbReference type="RefSeq" id="WP_171803097.1">
    <property type="nucleotide sequence ID" value="NZ_CP053543.1"/>
</dbReference>
<name>A0AAE7B152_9VIBR</name>
<reference evidence="1 2" key="1">
    <citation type="submission" date="2020-05" db="EMBL/GenBank/DDBJ databases">
        <title>First description outside Europe of the emergent pathogen for shellfish aquaculture Vibrio europaeus.</title>
        <authorList>
            <person name="Dubert J."/>
            <person name="Rojas R."/>
        </authorList>
    </citation>
    <scope>NUCLEOTIDE SEQUENCE [LARGE SCALE GENOMIC DNA]</scope>
    <source>
        <strain evidence="1 2">NPI-1</strain>
    </source>
</reference>
<accession>A0AAE7B152</accession>
<organism evidence="1 2">
    <name type="scientific">Vibrio europaeus</name>
    <dbReference type="NCBI Taxonomy" id="300876"/>
    <lineage>
        <taxon>Bacteria</taxon>
        <taxon>Pseudomonadati</taxon>
        <taxon>Pseudomonadota</taxon>
        <taxon>Gammaproteobacteria</taxon>
        <taxon>Vibrionales</taxon>
        <taxon>Vibrionaceae</taxon>
        <taxon>Vibrio</taxon>
        <taxon>Vibrio oreintalis group</taxon>
    </lineage>
</organism>
<dbReference type="Proteomes" id="UP000501443">
    <property type="component" value="Chromosome 2"/>
</dbReference>
<dbReference type="EMBL" id="CP053543">
    <property type="protein sequence ID" value="QJY39091.1"/>
    <property type="molecule type" value="Genomic_DNA"/>
</dbReference>
<evidence type="ECO:0000313" key="1">
    <source>
        <dbReference type="EMBL" id="QJY39091.1"/>
    </source>
</evidence>
<evidence type="ECO:0000313" key="2">
    <source>
        <dbReference type="Proteomes" id="UP000501443"/>
    </source>
</evidence>